<protein>
    <submittedName>
        <fullName evidence="1">Uncharacterized protein</fullName>
    </submittedName>
</protein>
<dbReference type="Proteomes" id="UP000253090">
    <property type="component" value="Unassembled WGS sequence"/>
</dbReference>
<gene>
    <name evidence="1" type="ORF">DFP94_10589</name>
</gene>
<proteinExistence type="predicted"/>
<dbReference type="OrthoDB" id="2617970at2"/>
<reference evidence="1 2" key="1">
    <citation type="submission" date="2018-07" db="EMBL/GenBank/DDBJ databases">
        <title>Genomic Encyclopedia of Type Strains, Phase III (KMG-III): the genomes of soil and plant-associated and newly described type strains.</title>
        <authorList>
            <person name="Whitman W."/>
        </authorList>
    </citation>
    <scope>NUCLEOTIDE SEQUENCE [LARGE SCALE GENOMIC DNA]</scope>
    <source>
        <strain evidence="1 2">CECT 8333</strain>
    </source>
</reference>
<dbReference type="EMBL" id="QPJW01000005">
    <property type="protein sequence ID" value="RCX19073.1"/>
    <property type="molecule type" value="Genomic_DNA"/>
</dbReference>
<dbReference type="RefSeq" id="WP_114497225.1">
    <property type="nucleotide sequence ID" value="NZ_QPJW01000005.1"/>
</dbReference>
<evidence type="ECO:0000313" key="1">
    <source>
        <dbReference type="EMBL" id="RCX19073.1"/>
    </source>
</evidence>
<dbReference type="AlphaFoldDB" id="A0A369BC17"/>
<comment type="caution">
    <text evidence="1">The sequence shown here is derived from an EMBL/GenBank/DDBJ whole genome shotgun (WGS) entry which is preliminary data.</text>
</comment>
<name>A0A369BC17_9BACL</name>
<accession>A0A369BC17</accession>
<sequence>MRVDVDNVNVKEIDNSIQSVNNWWMEVTSKIYKQDRFIYCVEINGQVFYNEYERVILDNFQTIESINIRTKTKQESITETLSNINEYLAGFLPASSKVADYFYGELSDNEWNQFSSFVSGLQWIIDAIRFLETLNVNSDMDLLVSNRTEIERIIAEMDQSLQKREYVMVGDLIQYELVPVLENYKLQIQE</sequence>
<organism evidence="1 2">
    <name type="scientific">Fontibacillus phaseoli</name>
    <dbReference type="NCBI Taxonomy" id="1416533"/>
    <lineage>
        <taxon>Bacteria</taxon>
        <taxon>Bacillati</taxon>
        <taxon>Bacillota</taxon>
        <taxon>Bacilli</taxon>
        <taxon>Bacillales</taxon>
        <taxon>Paenibacillaceae</taxon>
        <taxon>Fontibacillus</taxon>
    </lineage>
</organism>
<evidence type="ECO:0000313" key="2">
    <source>
        <dbReference type="Proteomes" id="UP000253090"/>
    </source>
</evidence>
<keyword evidence="2" id="KW-1185">Reference proteome</keyword>